<proteinExistence type="inferred from homology"/>
<comment type="function">
    <text evidence="3">Flagellin is the subunit protein which polymerizes to form the filaments of bacterial flagella.</text>
</comment>
<dbReference type="GO" id="GO:0005576">
    <property type="term" value="C:extracellular region"/>
    <property type="evidence" value="ECO:0007669"/>
    <property type="project" value="UniProtKB-SubCell"/>
</dbReference>
<dbReference type="SUPFAM" id="SSF64518">
    <property type="entry name" value="Phase 1 flagellin"/>
    <property type="match status" value="1"/>
</dbReference>
<dbReference type="GO" id="GO:0009288">
    <property type="term" value="C:bacterial-type flagellum"/>
    <property type="evidence" value="ECO:0007669"/>
    <property type="project" value="UniProtKB-SubCell"/>
</dbReference>
<comment type="subcellular location">
    <subcellularLocation>
        <location evidence="3">Secreted</location>
    </subcellularLocation>
    <subcellularLocation>
        <location evidence="3">Bacterial flagellum</location>
    </subcellularLocation>
</comment>
<feature type="domain" description="Flagellin N-terminal" evidence="4">
    <location>
        <begin position="3"/>
        <end position="138"/>
    </location>
</feature>
<keyword evidence="7" id="KW-1185">Reference proteome</keyword>
<evidence type="ECO:0000313" key="7">
    <source>
        <dbReference type="Proteomes" id="UP000184694"/>
    </source>
</evidence>
<dbReference type="InterPro" id="IPR001029">
    <property type="entry name" value="Flagellin_N"/>
</dbReference>
<feature type="domain" description="Flagellin C-terminal" evidence="5">
    <location>
        <begin position="315"/>
        <end position="398"/>
    </location>
</feature>
<dbReference type="EMBL" id="FSRG01000005">
    <property type="protein sequence ID" value="SIO10984.1"/>
    <property type="molecule type" value="Genomic_DNA"/>
</dbReference>
<organism evidence="6 7">
    <name type="scientific">Halodesulfovibrio marinisediminis DSM 17456</name>
    <dbReference type="NCBI Taxonomy" id="1121457"/>
    <lineage>
        <taxon>Bacteria</taxon>
        <taxon>Pseudomonadati</taxon>
        <taxon>Thermodesulfobacteriota</taxon>
        <taxon>Desulfovibrionia</taxon>
        <taxon>Desulfovibrionales</taxon>
        <taxon>Desulfovibrionaceae</taxon>
        <taxon>Halodesulfovibrio</taxon>
    </lineage>
</organism>
<dbReference type="PRINTS" id="PR00207">
    <property type="entry name" value="FLAGELLIN"/>
</dbReference>
<keyword evidence="6" id="KW-0282">Flagellum</keyword>
<evidence type="ECO:0000313" key="6">
    <source>
        <dbReference type="EMBL" id="SIO10984.1"/>
    </source>
</evidence>
<dbReference type="PANTHER" id="PTHR42792:SF1">
    <property type="entry name" value="FLAGELLAR HOOK-ASSOCIATED PROTEIN 3"/>
    <property type="match status" value="1"/>
</dbReference>
<evidence type="ECO:0000256" key="3">
    <source>
        <dbReference type="RuleBase" id="RU362073"/>
    </source>
</evidence>
<accession>A0A1N6GTS6</accession>
<evidence type="ECO:0000259" key="4">
    <source>
        <dbReference type="Pfam" id="PF00669"/>
    </source>
</evidence>
<dbReference type="RefSeq" id="WP_074216603.1">
    <property type="nucleotide sequence ID" value="NZ_FSRG01000005.1"/>
</dbReference>
<dbReference type="OrthoDB" id="9758307at2"/>
<dbReference type="PANTHER" id="PTHR42792">
    <property type="entry name" value="FLAGELLIN"/>
    <property type="match status" value="1"/>
</dbReference>
<dbReference type="InterPro" id="IPR001492">
    <property type="entry name" value="Flagellin"/>
</dbReference>
<evidence type="ECO:0000256" key="2">
    <source>
        <dbReference type="ARBA" id="ARBA00023143"/>
    </source>
</evidence>
<name>A0A1N6GTS6_9BACT</name>
<evidence type="ECO:0000256" key="1">
    <source>
        <dbReference type="ARBA" id="ARBA00005709"/>
    </source>
</evidence>
<dbReference type="GO" id="GO:0005198">
    <property type="term" value="F:structural molecule activity"/>
    <property type="evidence" value="ECO:0007669"/>
    <property type="project" value="UniProtKB-UniRule"/>
</dbReference>
<keyword evidence="6" id="KW-0966">Cell projection</keyword>
<dbReference type="Gene3D" id="1.20.1330.10">
    <property type="entry name" value="f41 fragment of flagellin, N-terminal domain"/>
    <property type="match status" value="2"/>
</dbReference>
<keyword evidence="6" id="KW-0969">Cilium</keyword>
<reference evidence="7" key="1">
    <citation type="submission" date="2016-11" db="EMBL/GenBank/DDBJ databases">
        <authorList>
            <person name="Varghese N."/>
            <person name="Submissions S."/>
        </authorList>
    </citation>
    <scope>NUCLEOTIDE SEQUENCE [LARGE SCALE GENOMIC DNA]</scope>
    <source>
        <strain evidence="7">DSM 17456</strain>
    </source>
</reference>
<dbReference type="Pfam" id="PF00669">
    <property type="entry name" value="Flagellin_N"/>
    <property type="match status" value="1"/>
</dbReference>
<protein>
    <recommendedName>
        <fullName evidence="3">Flagellin</fullName>
    </recommendedName>
</protein>
<gene>
    <name evidence="6" type="ORF">SAMN02745161_1799</name>
</gene>
<keyword evidence="3" id="KW-0964">Secreted</keyword>
<sequence length="398" mass="42691">MRIATSQIYTASLQQINKSLNNVMELQMMTSTQKKLNAPSDDPSGAALSMQLRAYSATLLTYEENCTLGGNYLSTADGALQQSSELLMNVSELAEQAATETYTKEQMESMALELRQNMDSIYQVSNTKLGEVYLFSGNDIENSAYEKTVGVTIDDPSMTHTDIVSVQGDPSQTVYIQMTESGTIGGTEDLEYRYSTDGGDTWVTATLLAGETAIVTGEASITLAAGTTVTGEDGSGEGTNFYIRTAYEYAGSDEELTLAIGEDTTLDVTSNGSSIFGGIDPATGEPYPEPNLFEAMGDLLVYMETGNSEGVASCIETINDAYEQLLQRAASIGARQNTAQNTAIAISITKDRSISQISSVEDADATQLSVEMAQAEYVYQAVLSTTSNVFKLNLLSYL</sequence>
<evidence type="ECO:0000259" key="5">
    <source>
        <dbReference type="Pfam" id="PF00700"/>
    </source>
</evidence>
<dbReference type="Proteomes" id="UP000184694">
    <property type="component" value="Unassembled WGS sequence"/>
</dbReference>
<keyword evidence="2 3" id="KW-0975">Bacterial flagellum</keyword>
<dbReference type="InterPro" id="IPR046358">
    <property type="entry name" value="Flagellin_C"/>
</dbReference>
<dbReference type="AlphaFoldDB" id="A0A1N6GTS6"/>
<dbReference type="Pfam" id="PF00700">
    <property type="entry name" value="Flagellin_C"/>
    <property type="match status" value="1"/>
</dbReference>
<comment type="similarity">
    <text evidence="1 3">Belongs to the bacterial flagellin family.</text>
</comment>
<dbReference type="STRING" id="1121457.SAMN02745161_1799"/>